<protein>
    <submittedName>
        <fullName evidence="2">Uncharacterized protein</fullName>
    </submittedName>
</protein>
<evidence type="ECO:0000313" key="3">
    <source>
        <dbReference type="Proteomes" id="UP000243507"/>
    </source>
</evidence>
<comment type="caution">
    <text evidence="2">The sequence shown here is derived from an EMBL/GenBank/DDBJ whole genome shotgun (WGS) entry which is preliminary data.</text>
</comment>
<dbReference type="AlphaFoldDB" id="A0A2A4CTG4"/>
<dbReference type="EMBL" id="NTJD01000002">
    <property type="protein sequence ID" value="PCD77439.1"/>
    <property type="molecule type" value="Genomic_DNA"/>
</dbReference>
<keyword evidence="3" id="KW-1185">Reference proteome</keyword>
<feature type="chain" id="PRO_5012133027" evidence="1">
    <location>
        <begin position="19"/>
        <end position="150"/>
    </location>
</feature>
<sequence length="150" mass="15998">MRLFFALAAAVIAAAPLAAQELPAPLAAELDRARADCAGFEAGQFTLEDGAVSRVDLDGDGAPDWVLYSRFFSCSSAHSFYCGTGGCMAYFLVGETVTPILTKGWDVADLGPFRVLLTQIHGSECGGINLAPCVRAQVWDADSHSWRHTE</sequence>
<feature type="signal peptide" evidence="1">
    <location>
        <begin position="1"/>
        <end position="18"/>
    </location>
</feature>
<organism evidence="2 3">
    <name type="scientific">Pseudothioclava arenosa</name>
    <dbReference type="NCBI Taxonomy" id="1795308"/>
    <lineage>
        <taxon>Bacteria</taxon>
        <taxon>Pseudomonadati</taxon>
        <taxon>Pseudomonadota</taxon>
        <taxon>Alphaproteobacteria</taxon>
        <taxon>Rhodobacterales</taxon>
        <taxon>Paracoccaceae</taxon>
        <taxon>Pseudothioclava</taxon>
    </lineage>
</organism>
<reference evidence="2 3" key="1">
    <citation type="submission" date="2017-09" db="EMBL/GenBank/DDBJ databases">
        <title>A multilocus sequence analysis scheme for characterization of bacteria in the genus Thioclava.</title>
        <authorList>
            <person name="Liu Y."/>
            <person name="Shao Z."/>
        </authorList>
    </citation>
    <scope>NUCLEOTIDE SEQUENCE [LARGE SCALE GENOMIC DNA]</scope>
    <source>
        <strain evidence="2 3">CAU 1312</strain>
    </source>
</reference>
<evidence type="ECO:0000256" key="1">
    <source>
        <dbReference type="SAM" id="SignalP"/>
    </source>
</evidence>
<gene>
    <name evidence="2" type="ORF">CLN94_02695</name>
</gene>
<dbReference type="Proteomes" id="UP000243507">
    <property type="component" value="Unassembled WGS sequence"/>
</dbReference>
<dbReference type="OrthoDB" id="6088067at2"/>
<dbReference type="RefSeq" id="WP_096430888.1">
    <property type="nucleotide sequence ID" value="NZ_NTJD01000002.1"/>
</dbReference>
<name>A0A2A4CTG4_9RHOB</name>
<keyword evidence="1" id="KW-0732">Signal</keyword>
<accession>A0A2A4CTG4</accession>
<evidence type="ECO:0000313" key="2">
    <source>
        <dbReference type="EMBL" id="PCD77439.1"/>
    </source>
</evidence>
<proteinExistence type="predicted"/>